<evidence type="ECO:0000259" key="2">
    <source>
        <dbReference type="Pfam" id="PF02350"/>
    </source>
</evidence>
<accession>A0ABV6SZR3</accession>
<dbReference type="RefSeq" id="WP_189495368.1">
    <property type="nucleotide sequence ID" value="NZ_BMZT01000003.1"/>
</dbReference>
<reference evidence="3 4" key="1">
    <citation type="submission" date="2024-09" db="EMBL/GenBank/DDBJ databases">
        <authorList>
            <person name="Sun Q."/>
            <person name="Mori K."/>
        </authorList>
    </citation>
    <scope>NUCLEOTIDE SEQUENCE [LARGE SCALE GENOMIC DNA]</scope>
    <source>
        <strain evidence="3 4">KCTC 52403</strain>
    </source>
</reference>
<evidence type="ECO:0000313" key="3">
    <source>
        <dbReference type="EMBL" id="MFC0718579.1"/>
    </source>
</evidence>
<sequence>MSKINIVTIVGARPQFIKAAAVSRAIRAHGGITEVIVHTGQHYDANMSDVFFEQMHIPCPDHHLEVGGGPHGQMTGRQLEKIESVLLEEKPDWVLVYGDTNSTLAGALAAAKLHIPVAHVEAGLRSFNRRMPEEINRVLTDHASDLLLVPTDTGLSNLAAEGITGNKVRLVGDVMYDAAMFYKGMASEPEWFGSLGIERGAYVLCTIHRAENTDDLARLRGILQGLAEAGLPVILPLHPRTWGTIDRAGIVIADSIRVVPPVGYLEMVWLETHCRVIATDSGGVQKEAYFHGKPCVTMRDETEWVELVDAGVNVLVGANAKSISQHIRASDAVDCSLQLYGAADAAGKIVNAIIDQPTPANGAHA</sequence>
<dbReference type="EC" id="5.1.3.14" evidence="3"/>
<name>A0ABV6SZR3_9GAMM</name>
<evidence type="ECO:0000313" key="4">
    <source>
        <dbReference type="Proteomes" id="UP001589898"/>
    </source>
</evidence>
<proteinExistence type="inferred from homology"/>
<comment type="caution">
    <text evidence="3">The sequence shown here is derived from an EMBL/GenBank/DDBJ whole genome shotgun (WGS) entry which is preliminary data.</text>
</comment>
<organism evidence="3 4">
    <name type="scientific">Luteimonas padinae</name>
    <dbReference type="NCBI Taxonomy" id="1714359"/>
    <lineage>
        <taxon>Bacteria</taxon>
        <taxon>Pseudomonadati</taxon>
        <taxon>Pseudomonadota</taxon>
        <taxon>Gammaproteobacteria</taxon>
        <taxon>Lysobacterales</taxon>
        <taxon>Lysobacteraceae</taxon>
        <taxon>Luteimonas</taxon>
    </lineage>
</organism>
<dbReference type="GO" id="GO:0008761">
    <property type="term" value="F:UDP-N-acetylglucosamine 2-epimerase activity"/>
    <property type="evidence" value="ECO:0007669"/>
    <property type="project" value="UniProtKB-EC"/>
</dbReference>
<dbReference type="CDD" id="cd03786">
    <property type="entry name" value="GTB_UDP-GlcNAc_2-Epimerase"/>
    <property type="match status" value="1"/>
</dbReference>
<protein>
    <submittedName>
        <fullName evidence="3">Non-hydrolyzing UDP-N-acetylglucosamine 2-epimerase</fullName>
        <ecNumber evidence="3">5.1.3.14</ecNumber>
    </submittedName>
</protein>
<dbReference type="NCBIfam" id="TIGR00236">
    <property type="entry name" value="wecB"/>
    <property type="match status" value="1"/>
</dbReference>
<dbReference type="Gene3D" id="3.40.50.2000">
    <property type="entry name" value="Glycogen Phosphorylase B"/>
    <property type="match status" value="2"/>
</dbReference>
<comment type="similarity">
    <text evidence="1">Belongs to the UDP-N-acetylglucosamine 2-epimerase family.</text>
</comment>
<feature type="domain" description="UDP-N-acetylglucosamine 2-epimerase" evidence="2">
    <location>
        <begin position="25"/>
        <end position="353"/>
    </location>
</feature>
<keyword evidence="4" id="KW-1185">Reference proteome</keyword>
<dbReference type="PANTHER" id="PTHR43174">
    <property type="entry name" value="UDP-N-ACETYLGLUCOSAMINE 2-EPIMERASE"/>
    <property type="match status" value="1"/>
</dbReference>
<gene>
    <name evidence="3" type="primary">wecB</name>
    <name evidence="3" type="ORF">ACFFFU_12630</name>
</gene>
<dbReference type="Proteomes" id="UP001589898">
    <property type="component" value="Unassembled WGS sequence"/>
</dbReference>
<dbReference type="SUPFAM" id="SSF53756">
    <property type="entry name" value="UDP-Glycosyltransferase/glycogen phosphorylase"/>
    <property type="match status" value="1"/>
</dbReference>
<evidence type="ECO:0000256" key="1">
    <source>
        <dbReference type="RuleBase" id="RU003513"/>
    </source>
</evidence>
<keyword evidence="1 3" id="KW-0413">Isomerase</keyword>
<dbReference type="PANTHER" id="PTHR43174:SF1">
    <property type="entry name" value="UDP-N-ACETYLGLUCOSAMINE 2-EPIMERASE"/>
    <property type="match status" value="1"/>
</dbReference>
<dbReference type="InterPro" id="IPR003331">
    <property type="entry name" value="UDP_GlcNAc_Epimerase_2_dom"/>
</dbReference>
<dbReference type="InterPro" id="IPR029767">
    <property type="entry name" value="WecB-like"/>
</dbReference>
<dbReference type="EMBL" id="JBHLTF010000032">
    <property type="protein sequence ID" value="MFC0718579.1"/>
    <property type="molecule type" value="Genomic_DNA"/>
</dbReference>
<dbReference type="Pfam" id="PF02350">
    <property type="entry name" value="Epimerase_2"/>
    <property type="match status" value="1"/>
</dbReference>